<organism evidence="1 2">
    <name type="scientific">Vigna angularis var. angularis</name>
    <dbReference type="NCBI Taxonomy" id="157739"/>
    <lineage>
        <taxon>Eukaryota</taxon>
        <taxon>Viridiplantae</taxon>
        <taxon>Streptophyta</taxon>
        <taxon>Embryophyta</taxon>
        <taxon>Tracheophyta</taxon>
        <taxon>Spermatophyta</taxon>
        <taxon>Magnoliopsida</taxon>
        <taxon>eudicotyledons</taxon>
        <taxon>Gunneridae</taxon>
        <taxon>Pentapetalae</taxon>
        <taxon>rosids</taxon>
        <taxon>fabids</taxon>
        <taxon>Fabales</taxon>
        <taxon>Fabaceae</taxon>
        <taxon>Papilionoideae</taxon>
        <taxon>50 kb inversion clade</taxon>
        <taxon>NPAAA clade</taxon>
        <taxon>indigoferoid/millettioid clade</taxon>
        <taxon>Phaseoleae</taxon>
        <taxon>Vigna</taxon>
    </lineage>
</organism>
<accession>A0A0S3R872</accession>
<name>A0A0S3R872_PHAAN</name>
<evidence type="ECO:0000313" key="2">
    <source>
        <dbReference type="Proteomes" id="UP000291084"/>
    </source>
</evidence>
<reference evidence="1 2" key="1">
    <citation type="journal article" date="2015" name="Sci. Rep.">
        <title>The power of single molecule real-time sequencing technology in the de novo assembly of a eukaryotic genome.</title>
        <authorList>
            <person name="Sakai H."/>
            <person name="Naito K."/>
            <person name="Ogiso-Tanaka E."/>
            <person name="Takahashi Y."/>
            <person name="Iseki K."/>
            <person name="Muto C."/>
            <person name="Satou K."/>
            <person name="Teruya K."/>
            <person name="Shiroma A."/>
            <person name="Shimoji M."/>
            <person name="Hirano T."/>
            <person name="Itoh T."/>
            <person name="Kaga A."/>
            <person name="Tomooka N."/>
        </authorList>
    </citation>
    <scope>NUCLEOTIDE SEQUENCE [LARGE SCALE GENOMIC DNA]</scope>
    <source>
        <strain evidence="2">cv. Shumari</strain>
    </source>
</reference>
<proteinExistence type="predicted"/>
<dbReference type="EMBL" id="AP015034">
    <property type="protein sequence ID" value="BAT76898.1"/>
    <property type="molecule type" value="Genomic_DNA"/>
</dbReference>
<dbReference type="AlphaFoldDB" id="A0A0S3R872"/>
<gene>
    <name evidence="1" type="primary">Vigan.01G496400</name>
    <name evidence="1" type="ORF">VIGAN_01496400</name>
</gene>
<sequence length="138" mass="16493">MALRTPSLLKGGMGPEKLLLTKLMERREGIWERASMSMVPERERSVRWRLLMTLLTQMTPTQREEQGFWSGTQEERDWGSEKDFFRLRRAWLSERGWERGRRERRRRKKNRRTAAIAVPEILCVRERNGPLLGKIEVL</sequence>
<evidence type="ECO:0000313" key="1">
    <source>
        <dbReference type="EMBL" id="BAT76898.1"/>
    </source>
</evidence>
<protein>
    <submittedName>
        <fullName evidence="1">Uncharacterized protein</fullName>
    </submittedName>
</protein>
<dbReference type="Proteomes" id="UP000291084">
    <property type="component" value="Chromosome 1"/>
</dbReference>
<keyword evidence="2" id="KW-1185">Reference proteome</keyword>